<reference evidence="1 2" key="1">
    <citation type="submission" date="2021-06" db="EMBL/GenBank/DDBJ databases">
        <title>Caerostris darwini draft genome.</title>
        <authorList>
            <person name="Kono N."/>
            <person name="Arakawa K."/>
        </authorList>
    </citation>
    <scope>NUCLEOTIDE SEQUENCE [LARGE SCALE GENOMIC DNA]</scope>
</reference>
<dbReference type="EMBL" id="BPLQ01006056">
    <property type="protein sequence ID" value="GIY19617.1"/>
    <property type="molecule type" value="Genomic_DNA"/>
</dbReference>
<dbReference type="Proteomes" id="UP001054837">
    <property type="component" value="Unassembled WGS sequence"/>
</dbReference>
<protein>
    <submittedName>
        <fullName evidence="1">Uncharacterized protein</fullName>
    </submittedName>
</protein>
<accession>A0AAV4RHK0</accession>
<name>A0AAV4RHK0_9ARAC</name>
<keyword evidence="2" id="KW-1185">Reference proteome</keyword>
<sequence>MECYFPVNNFLAHVFPKSAPPPPFFLLPGIPRCFCGVGMEENGERSGIDRSKGREKKGYFGDWIGTNYFEALVLQENVWDVRHSTSLRPYSN</sequence>
<comment type="caution">
    <text evidence="1">The sequence shown here is derived from an EMBL/GenBank/DDBJ whole genome shotgun (WGS) entry which is preliminary data.</text>
</comment>
<gene>
    <name evidence="1" type="ORF">CDAR_274191</name>
</gene>
<evidence type="ECO:0000313" key="1">
    <source>
        <dbReference type="EMBL" id="GIY19617.1"/>
    </source>
</evidence>
<proteinExistence type="predicted"/>
<evidence type="ECO:0000313" key="2">
    <source>
        <dbReference type="Proteomes" id="UP001054837"/>
    </source>
</evidence>
<organism evidence="1 2">
    <name type="scientific">Caerostris darwini</name>
    <dbReference type="NCBI Taxonomy" id="1538125"/>
    <lineage>
        <taxon>Eukaryota</taxon>
        <taxon>Metazoa</taxon>
        <taxon>Ecdysozoa</taxon>
        <taxon>Arthropoda</taxon>
        <taxon>Chelicerata</taxon>
        <taxon>Arachnida</taxon>
        <taxon>Araneae</taxon>
        <taxon>Araneomorphae</taxon>
        <taxon>Entelegynae</taxon>
        <taxon>Araneoidea</taxon>
        <taxon>Araneidae</taxon>
        <taxon>Caerostris</taxon>
    </lineage>
</organism>
<dbReference type="AlphaFoldDB" id="A0AAV4RHK0"/>